<evidence type="ECO:0008006" key="3">
    <source>
        <dbReference type="Google" id="ProtNLM"/>
    </source>
</evidence>
<dbReference type="InterPro" id="IPR018641">
    <property type="entry name" value="Trfase_1_rSAM/seldom-assoc"/>
</dbReference>
<dbReference type="Proteomes" id="UP000625780">
    <property type="component" value="Unassembled WGS sequence"/>
</dbReference>
<dbReference type="RefSeq" id="WP_188370525.1">
    <property type="nucleotide sequence ID" value="NZ_BMFH01000001.1"/>
</dbReference>
<dbReference type="PANTHER" id="PTHR36529">
    <property type="entry name" value="SLL1095 PROTEIN"/>
    <property type="match status" value="1"/>
</dbReference>
<dbReference type="PANTHER" id="PTHR36529:SF1">
    <property type="entry name" value="GLYCOSYLTRANSFERASE"/>
    <property type="match status" value="1"/>
</dbReference>
<reference evidence="2" key="1">
    <citation type="journal article" date="2019" name="Int. J. Syst. Evol. Microbiol.">
        <title>The Global Catalogue of Microorganisms (GCM) 10K type strain sequencing project: providing services to taxonomists for standard genome sequencing and annotation.</title>
        <authorList>
            <consortium name="The Broad Institute Genomics Platform"/>
            <consortium name="The Broad Institute Genome Sequencing Center for Infectious Disease"/>
            <person name="Wu L."/>
            <person name="Ma J."/>
        </authorList>
    </citation>
    <scope>NUCLEOTIDE SEQUENCE [LARGE SCALE GENOMIC DNA]</scope>
    <source>
        <strain evidence="2">CGMCC 1.12606</strain>
    </source>
</reference>
<evidence type="ECO:0000313" key="2">
    <source>
        <dbReference type="Proteomes" id="UP000625780"/>
    </source>
</evidence>
<accession>A0ABQ1QZY8</accession>
<gene>
    <name evidence="1" type="ORF">GCM10011361_19930</name>
</gene>
<sequence length="206" mass="23389">MKDKKKDLLLIFTRNPVLGQCKTRLAASVGDKAALEIYRFLLRHTAAVSAPLKTDKRVFYSDHIGTDDVWDEKIYTKAQQKGADLGERMADAFREGFKEGYERILIIGSDLFDLNTEDLEMAFEKLKEHDFVLGPALDGGYYLLGMRQFTPALFTNKNWGSAEVLEQTLSDLEGQDCFMLPPKNDVDVLDDIIDNPAFLPFIKDKK</sequence>
<organism evidence="1 2">
    <name type="scientific">Muriicola marianensis</name>
    <dbReference type="NCBI Taxonomy" id="1324801"/>
    <lineage>
        <taxon>Bacteria</taxon>
        <taxon>Pseudomonadati</taxon>
        <taxon>Bacteroidota</taxon>
        <taxon>Flavobacteriia</taxon>
        <taxon>Flavobacteriales</taxon>
        <taxon>Flavobacteriaceae</taxon>
        <taxon>Muriicola</taxon>
    </lineage>
</organism>
<evidence type="ECO:0000313" key="1">
    <source>
        <dbReference type="EMBL" id="GGD53260.1"/>
    </source>
</evidence>
<dbReference type="Pfam" id="PF09837">
    <property type="entry name" value="DUF2064"/>
    <property type="match status" value="1"/>
</dbReference>
<dbReference type="EMBL" id="BMFH01000001">
    <property type="protein sequence ID" value="GGD53260.1"/>
    <property type="molecule type" value="Genomic_DNA"/>
</dbReference>
<dbReference type="InterPro" id="IPR029044">
    <property type="entry name" value="Nucleotide-diphossugar_trans"/>
</dbReference>
<protein>
    <recommendedName>
        <fullName evidence="3">Glycosyltransferase</fullName>
    </recommendedName>
</protein>
<dbReference type="NCBIfam" id="TIGR04282">
    <property type="entry name" value="glyco_like_cofC"/>
    <property type="match status" value="1"/>
</dbReference>
<keyword evidence="2" id="KW-1185">Reference proteome</keyword>
<proteinExistence type="predicted"/>
<name>A0ABQ1QZY8_9FLAO</name>
<dbReference type="SUPFAM" id="SSF53448">
    <property type="entry name" value="Nucleotide-diphospho-sugar transferases"/>
    <property type="match status" value="1"/>
</dbReference>
<dbReference type="Gene3D" id="3.90.550.10">
    <property type="entry name" value="Spore Coat Polysaccharide Biosynthesis Protein SpsA, Chain A"/>
    <property type="match status" value="1"/>
</dbReference>
<comment type="caution">
    <text evidence="1">The sequence shown here is derived from an EMBL/GenBank/DDBJ whole genome shotgun (WGS) entry which is preliminary data.</text>
</comment>